<proteinExistence type="inferred from homology"/>
<dbReference type="HAMAP" id="MF_00489">
    <property type="entry name" value="UPF0178"/>
    <property type="match status" value="1"/>
</dbReference>
<dbReference type="EMBL" id="WXEY01000017">
    <property type="protein sequence ID" value="MZP30699.1"/>
    <property type="molecule type" value="Genomic_DNA"/>
</dbReference>
<evidence type="ECO:0000256" key="1">
    <source>
        <dbReference type="ARBA" id="ARBA00008522"/>
    </source>
</evidence>
<protein>
    <recommendedName>
        <fullName evidence="2">UPF0178 protein GTO91_13350</fullName>
    </recommendedName>
</protein>
<evidence type="ECO:0000313" key="4">
    <source>
        <dbReference type="Proteomes" id="UP000463470"/>
    </source>
</evidence>
<keyword evidence="4" id="KW-1185">Reference proteome</keyword>
<evidence type="ECO:0000313" key="3">
    <source>
        <dbReference type="EMBL" id="MZP30699.1"/>
    </source>
</evidence>
<comment type="similarity">
    <text evidence="1 2">Belongs to the UPF0178 family.</text>
</comment>
<accession>A0A845L642</accession>
<dbReference type="AlphaFoldDB" id="A0A845L642"/>
<dbReference type="PANTHER" id="PTHR35146:SF1">
    <property type="entry name" value="UPF0178 PROTEIN YAII"/>
    <property type="match status" value="1"/>
</dbReference>
<dbReference type="Pfam" id="PF02639">
    <property type="entry name" value="DUF188"/>
    <property type="match status" value="1"/>
</dbReference>
<sequence length="144" mass="16113">MKLLIDADACPREVLRISLELGRRYQVPVWTVASFNHVIESDHHVVVGGSSQETDIKVMNLSESGDVAVTQDFGLAAMLIGKGVRCLGPSGRVYAPERIDLLLEERELKARFRRGGGRTKGPKRRTAEEDRRFADSLEALLQRR</sequence>
<name>A0A845L642_9FIRM</name>
<comment type="caution">
    <text evidence="3">The sequence shown here is derived from an EMBL/GenBank/DDBJ whole genome shotgun (WGS) entry which is preliminary data.</text>
</comment>
<organism evidence="3 4">
    <name type="scientific">Heliomicrobium undosum</name>
    <dbReference type="NCBI Taxonomy" id="121734"/>
    <lineage>
        <taxon>Bacteria</taxon>
        <taxon>Bacillati</taxon>
        <taxon>Bacillota</taxon>
        <taxon>Clostridia</taxon>
        <taxon>Eubacteriales</taxon>
        <taxon>Heliobacteriaceae</taxon>
        <taxon>Heliomicrobium</taxon>
    </lineage>
</organism>
<dbReference type="InterPro" id="IPR003791">
    <property type="entry name" value="UPF0178"/>
</dbReference>
<dbReference type="PANTHER" id="PTHR35146">
    <property type="entry name" value="UPF0178 PROTEIN YAII"/>
    <property type="match status" value="1"/>
</dbReference>
<reference evidence="3 4" key="1">
    <citation type="submission" date="2020-01" db="EMBL/GenBank/DDBJ databases">
        <title>Whole-genome sequence of Heliobacterium undosum DSM 13378.</title>
        <authorList>
            <person name="Kyndt J.A."/>
            <person name="Meyer T.E."/>
        </authorList>
    </citation>
    <scope>NUCLEOTIDE SEQUENCE [LARGE SCALE GENOMIC DNA]</scope>
    <source>
        <strain evidence="3 4">DSM 13378</strain>
    </source>
</reference>
<evidence type="ECO:0000256" key="2">
    <source>
        <dbReference type="HAMAP-Rule" id="MF_00489"/>
    </source>
</evidence>
<dbReference type="Proteomes" id="UP000463470">
    <property type="component" value="Unassembled WGS sequence"/>
</dbReference>
<dbReference type="RefSeq" id="WP_161259225.1">
    <property type="nucleotide sequence ID" value="NZ_WXEY01000017.1"/>
</dbReference>
<gene>
    <name evidence="3" type="ORF">GTO91_13350</name>
</gene>
<dbReference type="OrthoDB" id="9798918at2"/>